<dbReference type="AlphaFoldDB" id="L8WLH4"/>
<organism evidence="1 2">
    <name type="scientific">Thanatephorus cucumeris (strain AG1-IA)</name>
    <name type="common">Rice sheath blight fungus</name>
    <name type="synonym">Rhizoctonia solani</name>
    <dbReference type="NCBI Taxonomy" id="983506"/>
    <lineage>
        <taxon>Eukaryota</taxon>
        <taxon>Fungi</taxon>
        <taxon>Dikarya</taxon>
        <taxon>Basidiomycota</taxon>
        <taxon>Agaricomycotina</taxon>
        <taxon>Agaricomycetes</taxon>
        <taxon>Cantharellales</taxon>
        <taxon>Ceratobasidiaceae</taxon>
        <taxon>Rhizoctonia</taxon>
        <taxon>Rhizoctonia solani AG-1</taxon>
    </lineage>
</organism>
<evidence type="ECO:0000313" key="1">
    <source>
        <dbReference type="EMBL" id="ELU39021.1"/>
    </source>
</evidence>
<dbReference type="Proteomes" id="UP000011668">
    <property type="component" value="Unassembled WGS sequence"/>
</dbReference>
<dbReference type="HOGENOM" id="CLU_2623703_0_0_1"/>
<reference evidence="1 2" key="1">
    <citation type="journal article" date="2013" name="Nat. Commun.">
        <title>The evolution and pathogenic mechanisms of the rice sheath blight pathogen.</title>
        <authorList>
            <person name="Zheng A."/>
            <person name="Lin R."/>
            <person name="Xu L."/>
            <person name="Qin P."/>
            <person name="Tang C."/>
            <person name="Ai P."/>
            <person name="Zhang D."/>
            <person name="Liu Y."/>
            <person name="Sun Z."/>
            <person name="Feng H."/>
            <person name="Wang Y."/>
            <person name="Chen Y."/>
            <person name="Liang X."/>
            <person name="Fu R."/>
            <person name="Li Q."/>
            <person name="Zhang J."/>
            <person name="Yu X."/>
            <person name="Xie Z."/>
            <person name="Ding L."/>
            <person name="Guan P."/>
            <person name="Tang J."/>
            <person name="Liang Y."/>
            <person name="Wang S."/>
            <person name="Deng Q."/>
            <person name="Li S."/>
            <person name="Zhu J."/>
            <person name="Wang L."/>
            <person name="Liu H."/>
            <person name="Li P."/>
        </authorList>
    </citation>
    <scope>NUCLEOTIDE SEQUENCE [LARGE SCALE GENOMIC DNA]</scope>
    <source>
        <strain evidence="2">AG-1 IA</strain>
    </source>
</reference>
<dbReference type="EMBL" id="AFRT01001963">
    <property type="protein sequence ID" value="ELU39021.1"/>
    <property type="molecule type" value="Genomic_DNA"/>
</dbReference>
<name>L8WLH4_THACA</name>
<sequence length="78" mass="8101">MWVLAVDKLLIEVPIRCGPILCKSANCLAYESRIASRATRLSEHSAVNIGEGLGAAGSIPVIAPRSLAREANGSGEGL</sequence>
<gene>
    <name evidence="1" type="ORF">AG1IA_06942</name>
</gene>
<accession>L8WLH4</accession>
<keyword evidence="2" id="KW-1185">Reference proteome</keyword>
<evidence type="ECO:0000313" key="2">
    <source>
        <dbReference type="Proteomes" id="UP000011668"/>
    </source>
</evidence>
<protein>
    <submittedName>
        <fullName evidence="1">Uncharacterized protein</fullName>
    </submittedName>
</protein>
<comment type="caution">
    <text evidence="1">The sequence shown here is derived from an EMBL/GenBank/DDBJ whole genome shotgun (WGS) entry which is preliminary data.</text>
</comment>
<proteinExistence type="predicted"/>